<reference evidence="2 3" key="1">
    <citation type="journal article" date="2016" name="Mol. Biol. Evol.">
        <title>Comparative Genomics of Early-Diverging Mushroom-Forming Fungi Provides Insights into the Origins of Lignocellulose Decay Capabilities.</title>
        <authorList>
            <person name="Nagy L.G."/>
            <person name="Riley R."/>
            <person name="Tritt A."/>
            <person name="Adam C."/>
            <person name="Daum C."/>
            <person name="Floudas D."/>
            <person name="Sun H."/>
            <person name="Yadav J.S."/>
            <person name="Pangilinan J."/>
            <person name="Larsson K.H."/>
            <person name="Matsuura K."/>
            <person name="Barry K."/>
            <person name="Labutti K."/>
            <person name="Kuo R."/>
            <person name="Ohm R.A."/>
            <person name="Bhattacharya S.S."/>
            <person name="Shirouzu T."/>
            <person name="Yoshinaga Y."/>
            <person name="Martin F.M."/>
            <person name="Grigoriev I.V."/>
            <person name="Hibbett D.S."/>
        </authorList>
    </citation>
    <scope>NUCLEOTIDE SEQUENCE [LARGE SCALE GENOMIC DNA]</scope>
    <source>
        <strain evidence="2 3">HHB14362 ss-1</strain>
    </source>
</reference>
<feature type="region of interest" description="Disordered" evidence="1">
    <location>
        <begin position="276"/>
        <end position="434"/>
    </location>
</feature>
<dbReference type="Proteomes" id="UP000076761">
    <property type="component" value="Unassembled WGS sequence"/>
</dbReference>
<feature type="compositionally biased region" description="Basic and acidic residues" evidence="1">
    <location>
        <begin position="85"/>
        <end position="95"/>
    </location>
</feature>
<dbReference type="InParanoid" id="A0A165MYQ8"/>
<feature type="region of interest" description="Disordered" evidence="1">
    <location>
        <begin position="84"/>
        <end position="131"/>
    </location>
</feature>
<name>A0A165MYQ8_9AGAM</name>
<gene>
    <name evidence="2" type="ORF">NEOLEDRAFT_1183852</name>
</gene>
<feature type="compositionally biased region" description="Low complexity" evidence="1">
    <location>
        <begin position="343"/>
        <end position="352"/>
    </location>
</feature>
<dbReference type="OrthoDB" id="3044724at2759"/>
<keyword evidence="3" id="KW-1185">Reference proteome</keyword>
<evidence type="ECO:0000313" key="2">
    <source>
        <dbReference type="EMBL" id="KZT18948.1"/>
    </source>
</evidence>
<evidence type="ECO:0000313" key="3">
    <source>
        <dbReference type="Proteomes" id="UP000076761"/>
    </source>
</evidence>
<accession>A0A165MYQ8</accession>
<feature type="compositionally biased region" description="Acidic residues" evidence="1">
    <location>
        <begin position="285"/>
        <end position="297"/>
    </location>
</feature>
<sequence>MPVCNGLTDVGQPCPCQRFVLRKPKKRSNGKTSTKKRCECHHKESLHALEASGMAASTPAPGNDLISGIVSKYSSDLGRLLLPEKASEDEARREANAGFRRVPEAGGRLGGKGKGRAGGRGNTRIKATKASKVASRPVTIGRVVLMPYGVKSNGKIRTHRAPEKSDLEATLQRAGLTIDRDGNSVLSFAKEWSSETIDGWLRRLLPKPFMYLDARHGKIAVVERSGEYIGHDLFKVRGGPGKNTDDYVVHFVSAHRIPKSAFKNWESAITLAEEGLPEVIGVGEDPGDPTTDEEEASDPGSDNEGLSGLPSSRPKPRPAYKGAAPASGAIRHKGKLYVHNPDASEASESSSSSEDESDAVREGNSEDVSDWEELGGGLQNEGVRKSLRLHGKKKRSYAEESEVEFVEGSSTKKMKVNGDGHGSEANPFNVDGADPWDVEGLNDILFFPSEGSGDAGEPVASGSGSMSISGGAAYADGVLFWQAKPKLPSPGKPRTSPWPSL</sequence>
<dbReference type="EMBL" id="KV425656">
    <property type="protein sequence ID" value="KZT18948.1"/>
    <property type="molecule type" value="Genomic_DNA"/>
</dbReference>
<protein>
    <submittedName>
        <fullName evidence="2">Uncharacterized protein</fullName>
    </submittedName>
</protein>
<proteinExistence type="predicted"/>
<feature type="compositionally biased region" description="Basic residues" evidence="1">
    <location>
        <begin position="385"/>
        <end position="395"/>
    </location>
</feature>
<dbReference type="AlphaFoldDB" id="A0A165MYQ8"/>
<evidence type="ECO:0000256" key="1">
    <source>
        <dbReference type="SAM" id="MobiDB-lite"/>
    </source>
</evidence>
<organism evidence="2 3">
    <name type="scientific">Neolentinus lepideus HHB14362 ss-1</name>
    <dbReference type="NCBI Taxonomy" id="1314782"/>
    <lineage>
        <taxon>Eukaryota</taxon>
        <taxon>Fungi</taxon>
        <taxon>Dikarya</taxon>
        <taxon>Basidiomycota</taxon>
        <taxon>Agaricomycotina</taxon>
        <taxon>Agaricomycetes</taxon>
        <taxon>Gloeophyllales</taxon>
        <taxon>Gloeophyllaceae</taxon>
        <taxon>Neolentinus</taxon>
    </lineage>
</organism>